<evidence type="ECO:0000256" key="1">
    <source>
        <dbReference type="ARBA" id="ARBA00007404"/>
    </source>
</evidence>
<dbReference type="FunFam" id="3.30.1370.10:FF:000001">
    <property type="entry name" value="Polyribonucleotide nucleotidyltransferase"/>
    <property type="match status" value="1"/>
</dbReference>
<dbReference type="EC" id="2.7.7.8" evidence="2 9"/>
<sequence>ILDEGVRADGRGTTDIRPILIRAGALPRPHGSGLFTRGQTQVLSVVTLGTVREEQMIDGLGVEDSKRFMHHYNFPPFCTGEIGFMRGPKRRDIGHGALAERSIFPVIPKEDAFPYTIRIVSEVLESNGSSSMASVCGSTIALMDAGVKIKAPVAGIAMGLIKEGDEVAVITDILGLEDALGDMDFKVAGTAAGITALQMDMKVAGVGGEVLAIALEQARQARLYIIDRILEVLPAPRAELSKYAPRIMTVKIPQDKIGDLIGPKGKNIRAIIEEVGSNLVTIDIEEDGTVFIAATDGAAGDRARELVELITREAKIGEQFMGTVTKTTGFGAFVEILPGKEGLVHISRLTKQRVPTVESVVNVGDKVLVEVVEINDQGKIGLQALNLEYKEPKASQ</sequence>
<name>A0A1F2UL88_9ACTN</name>
<feature type="non-terminal residue" evidence="12">
    <location>
        <position position="1"/>
    </location>
</feature>
<dbReference type="GO" id="GO:0004654">
    <property type="term" value="F:polyribonucleotide nucleotidyltransferase activity"/>
    <property type="evidence" value="ECO:0007669"/>
    <property type="project" value="UniProtKB-UniRule"/>
</dbReference>
<dbReference type="PANTHER" id="PTHR11252">
    <property type="entry name" value="POLYRIBONUCLEOTIDE NUCLEOTIDYLTRANSFERASE"/>
    <property type="match status" value="1"/>
</dbReference>
<evidence type="ECO:0000256" key="9">
    <source>
        <dbReference type="NCBIfam" id="TIGR03591"/>
    </source>
</evidence>
<dbReference type="InterPro" id="IPR020568">
    <property type="entry name" value="Ribosomal_Su5_D2-typ_SF"/>
</dbReference>
<evidence type="ECO:0000256" key="8">
    <source>
        <dbReference type="ARBA" id="ARBA00022884"/>
    </source>
</evidence>
<evidence type="ECO:0000256" key="3">
    <source>
        <dbReference type="ARBA" id="ARBA00022490"/>
    </source>
</evidence>
<proteinExistence type="inferred from homology"/>
<dbReference type="GO" id="GO:0003723">
    <property type="term" value="F:RNA binding"/>
    <property type="evidence" value="ECO:0007669"/>
    <property type="project" value="UniProtKB-UniRule"/>
</dbReference>
<dbReference type="SUPFAM" id="SSF50249">
    <property type="entry name" value="Nucleic acid-binding proteins"/>
    <property type="match status" value="1"/>
</dbReference>
<feature type="domain" description="S1 motif" evidence="11">
    <location>
        <begin position="317"/>
        <end position="390"/>
    </location>
</feature>
<dbReference type="PANTHER" id="PTHR11252:SF0">
    <property type="entry name" value="POLYRIBONUCLEOTIDE NUCLEOTIDYLTRANSFERASE 1, MITOCHONDRIAL"/>
    <property type="match status" value="1"/>
</dbReference>
<dbReference type="Gene3D" id="2.40.50.140">
    <property type="entry name" value="Nucleic acid-binding proteins"/>
    <property type="match status" value="1"/>
</dbReference>
<dbReference type="InterPro" id="IPR027408">
    <property type="entry name" value="PNPase/RNase_PH_dom_sf"/>
</dbReference>
<evidence type="ECO:0000256" key="6">
    <source>
        <dbReference type="ARBA" id="ARBA00022723"/>
    </source>
</evidence>
<evidence type="ECO:0000256" key="2">
    <source>
        <dbReference type="ARBA" id="ARBA00012416"/>
    </source>
</evidence>
<evidence type="ECO:0000259" key="11">
    <source>
        <dbReference type="PROSITE" id="PS50126"/>
    </source>
</evidence>
<dbReference type="InterPro" id="IPR012162">
    <property type="entry name" value="PNPase"/>
</dbReference>
<dbReference type="GO" id="GO:0046872">
    <property type="term" value="F:metal ion binding"/>
    <property type="evidence" value="ECO:0007669"/>
    <property type="project" value="UniProtKB-KW"/>
</dbReference>
<dbReference type="InterPro" id="IPR036612">
    <property type="entry name" value="KH_dom_type_1_sf"/>
</dbReference>
<dbReference type="SMART" id="SM00316">
    <property type="entry name" value="S1"/>
    <property type="match status" value="1"/>
</dbReference>
<gene>
    <name evidence="12" type="ORF">A2074_08965</name>
</gene>
<dbReference type="AlphaFoldDB" id="A0A1F2UL88"/>
<keyword evidence="4 12" id="KW-0808">Transferase</keyword>
<comment type="caution">
    <text evidence="12">The sequence shown here is derived from an EMBL/GenBank/DDBJ whole genome shotgun (WGS) entry which is preliminary data.</text>
</comment>
<dbReference type="InterPro" id="IPR001247">
    <property type="entry name" value="ExoRNase_PH_dom1"/>
</dbReference>
<keyword evidence="7" id="KW-0460">Magnesium</keyword>
<dbReference type="Proteomes" id="UP000178086">
    <property type="component" value="Unassembled WGS sequence"/>
</dbReference>
<dbReference type="NCBIfam" id="TIGR03591">
    <property type="entry name" value="polynuc_phos"/>
    <property type="match status" value="1"/>
</dbReference>
<dbReference type="GO" id="GO:0006402">
    <property type="term" value="P:mRNA catabolic process"/>
    <property type="evidence" value="ECO:0007669"/>
    <property type="project" value="UniProtKB-UniRule"/>
</dbReference>
<dbReference type="CDD" id="cd11364">
    <property type="entry name" value="RNase_PH_PNPase_2"/>
    <property type="match status" value="1"/>
</dbReference>
<dbReference type="InterPro" id="IPR012340">
    <property type="entry name" value="NA-bd_OB-fold"/>
</dbReference>
<dbReference type="NCBIfam" id="NF008805">
    <property type="entry name" value="PRK11824.1"/>
    <property type="match status" value="1"/>
</dbReference>
<dbReference type="PROSITE" id="PS50126">
    <property type="entry name" value="S1"/>
    <property type="match status" value="1"/>
</dbReference>
<dbReference type="InterPro" id="IPR004088">
    <property type="entry name" value="KH_dom_type_1"/>
</dbReference>
<dbReference type="SUPFAM" id="SSF54791">
    <property type="entry name" value="Eukaryotic type KH-domain (KH-domain type I)"/>
    <property type="match status" value="1"/>
</dbReference>
<dbReference type="CDD" id="cd02393">
    <property type="entry name" value="KH-I_PNPase"/>
    <property type="match status" value="1"/>
</dbReference>
<dbReference type="EMBL" id="MELI01000111">
    <property type="protein sequence ID" value="OFW31816.1"/>
    <property type="molecule type" value="Genomic_DNA"/>
</dbReference>
<dbReference type="Pfam" id="PF00575">
    <property type="entry name" value="S1"/>
    <property type="match status" value="1"/>
</dbReference>
<dbReference type="Pfam" id="PF01138">
    <property type="entry name" value="RNase_PH"/>
    <property type="match status" value="1"/>
</dbReference>
<organism evidence="12 13">
    <name type="scientific">Candidatus Aquicultor primus</name>
    <dbReference type="NCBI Taxonomy" id="1797195"/>
    <lineage>
        <taxon>Bacteria</taxon>
        <taxon>Bacillati</taxon>
        <taxon>Actinomycetota</taxon>
        <taxon>Candidatus Aquicultoria</taxon>
        <taxon>Candidatus Aquicultorales</taxon>
        <taxon>Candidatus Aquicultoraceae</taxon>
        <taxon>Candidatus Aquicultor</taxon>
    </lineage>
</organism>
<dbReference type="InterPro" id="IPR003029">
    <property type="entry name" value="S1_domain"/>
</dbReference>
<dbReference type="SMART" id="SM00322">
    <property type="entry name" value="KH"/>
    <property type="match status" value="1"/>
</dbReference>
<comment type="similarity">
    <text evidence="1">Belongs to the polyribonucleotide nucleotidyltransferase family.</text>
</comment>
<dbReference type="InterPro" id="IPR036345">
    <property type="entry name" value="ExoRNase_PH_dom2_sf"/>
</dbReference>
<dbReference type="InterPro" id="IPR004087">
    <property type="entry name" value="KH_dom"/>
</dbReference>
<evidence type="ECO:0000256" key="4">
    <source>
        <dbReference type="ARBA" id="ARBA00022679"/>
    </source>
</evidence>
<dbReference type="FunFam" id="3.30.230.70:FF:000002">
    <property type="entry name" value="Polyribonucleotide nucleotidyltransferase"/>
    <property type="match status" value="1"/>
</dbReference>
<evidence type="ECO:0000313" key="13">
    <source>
        <dbReference type="Proteomes" id="UP000178086"/>
    </source>
</evidence>
<evidence type="ECO:0000256" key="5">
    <source>
        <dbReference type="ARBA" id="ARBA00022695"/>
    </source>
</evidence>
<evidence type="ECO:0000256" key="10">
    <source>
        <dbReference type="PROSITE-ProRule" id="PRU00117"/>
    </source>
</evidence>
<dbReference type="Gene3D" id="3.30.230.70">
    <property type="entry name" value="GHMP Kinase, N-terminal domain"/>
    <property type="match status" value="1"/>
</dbReference>
<dbReference type="Gene3D" id="3.30.1370.10">
    <property type="entry name" value="K Homology domain, type 1"/>
    <property type="match status" value="1"/>
</dbReference>
<dbReference type="GO" id="GO:0000175">
    <property type="term" value="F:3'-5'-RNA exonuclease activity"/>
    <property type="evidence" value="ECO:0007669"/>
    <property type="project" value="TreeGrafter"/>
</dbReference>
<reference evidence="12 13" key="1">
    <citation type="journal article" date="2016" name="Nat. Commun.">
        <title>Thousands of microbial genomes shed light on interconnected biogeochemical processes in an aquifer system.</title>
        <authorList>
            <person name="Anantharaman K."/>
            <person name="Brown C.T."/>
            <person name="Hug L.A."/>
            <person name="Sharon I."/>
            <person name="Castelle C.J."/>
            <person name="Probst A.J."/>
            <person name="Thomas B.C."/>
            <person name="Singh A."/>
            <person name="Wilkins M.J."/>
            <person name="Karaoz U."/>
            <person name="Brodie E.L."/>
            <person name="Williams K.H."/>
            <person name="Hubbard S.S."/>
            <person name="Banfield J.F."/>
        </authorList>
    </citation>
    <scope>NUCLEOTIDE SEQUENCE [LARGE SCALE GENOMIC DNA]</scope>
</reference>
<keyword evidence="6" id="KW-0479">Metal-binding</keyword>
<protein>
    <recommendedName>
        <fullName evidence="2 9">Polyribonucleotide nucleotidyltransferase</fullName>
        <ecNumber evidence="2 9">2.7.7.8</ecNumber>
    </recommendedName>
</protein>
<dbReference type="Pfam" id="PF00013">
    <property type="entry name" value="KH_1"/>
    <property type="match status" value="1"/>
</dbReference>
<dbReference type="GO" id="GO:0005829">
    <property type="term" value="C:cytosol"/>
    <property type="evidence" value="ECO:0007669"/>
    <property type="project" value="TreeGrafter"/>
</dbReference>
<dbReference type="PROSITE" id="PS50084">
    <property type="entry name" value="KH_TYPE_1"/>
    <property type="match status" value="1"/>
</dbReference>
<keyword evidence="5" id="KW-0548">Nucleotidyltransferase</keyword>
<keyword evidence="8 10" id="KW-0694">RNA-binding</keyword>
<dbReference type="SUPFAM" id="SSF55666">
    <property type="entry name" value="Ribonuclease PH domain 2-like"/>
    <property type="match status" value="1"/>
</dbReference>
<accession>A0A1F2UL88</accession>
<keyword evidence="3" id="KW-0963">Cytoplasm</keyword>
<evidence type="ECO:0000256" key="7">
    <source>
        <dbReference type="ARBA" id="ARBA00022842"/>
    </source>
</evidence>
<dbReference type="SUPFAM" id="SSF54211">
    <property type="entry name" value="Ribosomal protein S5 domain 2-like"/>
    <property type="match status" value="1"/>
</dbReference>
<evidence type="ECO:0000313" key="12">
    <source>
        <dbReference type="EMBL" id="OFW31816.1"/>
    </source>
</evidence>